<feature type="transmembrane region" description="Helical" evidence="8">
    <location>
        <begin position="136"/>
        <end position="155"/>
    </location>
</feature>
<feature type="transmembrane region" description="Helical" evidence="8">
    <location>
        <begin position="160"/>
        <end position="179"/>
    </location>
</feature>
<dbReference type="PANTHER" id="PTHR14319">
    <property type="entry name" value="FIVE-SPAN TRANSMEMBRANE PROTEIN M83"/>
    <property type="match status" value="1"/>
</dbReference>
<evidence type="ECO:0000256" key="4">
    <source>
        <dbReference type="ARBA" id="ARBA00022692"/>
    </source>
</evidence>
<evidence type="ECO:0000256" key="1">
    <source>
        <dbReference type="ARBA" id="ARBA00004651"/>
    </source>
</evidence>
<dbReference type="PROSITE" id="PS00022">
    <property type="entry name" value="EGF_1"/>
    <property type="match status" value="1"/>
</dbReference>
<feature type="domain" description="EGF-like" evidence="9 10">
    <location>
        <begin position="111"/>
        <end position="122"/>
    </location>
</feature>
<dbReference type="PROSITE" id="PS01186">
    <property type="entry name" value="EGF_2"/>
    <property type="match status" value="1"/>
</dbReference>
<dbReference type="InterPro" id="IPR021910">
    <property type="entry name" value="NGX6/PGAP6/MYMK"/>
</dbReference>
<comment type="subcellular location">
    <subcellularLocation>
        <location evidence="1">Cell membrane</location>
        <topology evidence="1">Multi-pass membrane protein</topology>
    </subcellularLocation>
</comment>
<gene>
    <name evidence="11" type="primary">ORF115317</name>
</gene>
<evidence type="ECO:0000259" key="10">
    <source>
        <dbReference type="PROSITE" id="PS01186"/>
    </source>
</evidence>
<accession>A0A0B7AFK9</accession>
<name>A0A0B7AFK9_9EUPU</name>
<dbReference type="Pfam" id="PF12036">
    <property type="entry name" value="DUF3522"/>
    <property type="match status" value="1"/>
</dbReference>
<proteinExistence type="inferred from homology"/>
<feature type="region of interest" description="Disordered" evidence="7">
    <location>
        <begin position="373"/>
        <end position="405"/>
    </location>
</feature>
<organism evidence="11">
    <name type="scientific">Arion vulgaris</name>
    <dbReference type="NCBI Taxonomy" id="1028688"/>
    <lineage>
        <taxon>Eukaryota</taxon>
        <taxon>Metazoa</taxon>
        <taxon>Spiralia</taxon>
        <taxon>Lophotrochozoa</taxon>
        <taxon>Mollusca</taxon>
        <taxon>Gastropoda</taxon>
        <taxon>Heterobranchia</taxon>
        <taxon>Euthyneura</taxon>
        <taxon>Panpulmonata</taxon>
        <taxon>Eupulmonata</taxon>
        <taxon>Stylommatophora</taxon>
        <taxon>Helicina</taxon>
        <taxon>Arionoidea</taxon>
        <taxon>Arionidae</taxon>
        <taxon>Arion</taxon>
    </lineage>
</organism>
<dbReference type="GO" id="GO:0005886">
    <property type="term" value="C:plasma membrane"/>
    <property type="evidence" value="ECO:0007669"/>
    <property type="project" value="UniProtKB-SubCell"/>
</dbReference>
<keyword evidence="4 8" id="KW-0812">Transmembrane</keyword>
<sequence>MSRILLCLSVHRLHHPWQCDSGAVVNVTNLKDKNKDEIIVPYPQAGVWFISVKSQCFHIDPNKSEEIVVPCNSTLPVANLTVKLAPCIDGGCGKYGTCKLYMETDLLYSACNCYSGWRGYGCNDGSKAVSDGLERLAVYLLTLSNLGFIPGICLAIHRKFYVEALVYFYNMFFSTFYHACDSSGIYQLCIMPYNALSFADFFASLLSFWVTLMIMARIPHGVRSFLHMLSALFISLGEVYNRHGLVEQLLPIAGGVFIVIVSWGVESYRRKTVFPSKKRLLRFILPGLVLSSMGLIIVLAFQTESNYKYVHSTWHLLVSLSILFLLPPGRYKSDTSGSLSVQSGDITRQPFHERPDEYLANIHHADDIDVVAPREPASPPLTPSIGRERGLKLQSRQQSRQSLVL</sequence>
<comment type="similarity">
    <text evidence="2">Belongs to the TMEM8 family.</text>
</comment>
<evidence type="ECO:0000256" key="3">
    <source>
        <dbReference type="ARBA" id="ARBA00022475"/>
    </source>
</evidence>
<evidence type="ECO:0000313" key="11">
    <source>
        <dbReference type="EMBL" id="CEK79417.1"/>
    </source>
</evidence>
<evidence type="ECO:0000256" key="7">
    <source>
        <dbReference type="SAM" id="MobiDB-lite"/>
    </source>
</evidence>
<feature type="transmembrane region" description="Helical" evidence="8">
    <location>
        <begin position="249"/>
        <end position="268"/>
    </location>
</feature>
<reference evidence="11" key="1">
    <citation type="submission" date="2014-12" db="EMBL/GenBank/DDBJ databases">
        <title>Insight into the proteome of Arion vulgaris.</title>
        <authorList>
            <person name="Aradska J."/>
            <person name="Bulat T."/>
            <person name="Smidak R."/>
            <person name="Sarate P."/>
            <person name="Gangsoo J."/>
            <person name="Sialana F."/>
            <person name="Bilban M."/>
            <person name="Lubec G."/>
        </authorList>
    </citation>
    <scope>NUCLEOTIDE SEQUENCE</scope>
    <source>
        <tissue evidence="11">Skin</tissue>
    </source>
</reference>
<protein>
    <recommendedName>
        <fullName evidence="9 10">EGF-like domain-containing protein</fullName>
    </recommendedName>
</protein>
<evidence type="ECO:0000259" key="9">
    <source>
        <dbReference type="PROSITE" id="PS00022"/>
    </source>
</evidence>
<dbReference type="EMBL" id="HACG01032552">
    <property type="protein sequence ID" value="CEK79417.1"/>
    <property type="molecule type" value="Transcribed_RNA"/>
</dbReference>
<evidence type="ECO:0000256" key="8">
    <source>
        <dbReference type="SAM" id="Phobius"/>
    </source>
</evidence>
<feature type="transmembrane region" description="Helical" evidence="8">
    <location>
        <begin position="307"/>
        <end position="326"/>
    </location>
</feature>
<keyword evidence="3" id="KW-1003">Cell membrane</keyword>
<keyword evidence="5 8" id="KW-1133">Transmembrane helix</keyword>
<dbReference type="PANTHER" id="PTHR14319:SF3">
    <property type="entry name" value="TRANSMEMBRANE PROTEIN-LIKE PROTEIN"/>
    <property type="match status" value="1"/>
</dbReference>
<dbReference type="InterPro" id="IPR000742">
    <property type="entry name" value="EGF"/>
</dbReference>
<evidence type="ECO:0000256" key="6">
    <source>
        <dbReference type="ARBA" id="ARBA00023136"/>
    </source>
</evidence>
<dbReference type="AlphaFoldDB" id="A0A0B7AFK9"/>
<feature type="compositionally biased region" description="Low complexity" evidence="7">
    <location>
        <begin position="394"/>
        <end position="405"/>
    </location>
</feature>
<evidence type="ECO:0000256" key="2">
    <source>
        <dbReference type="ARBA" id="ARBA00005542"/>
    </source>
</evidence>
<feature type="transmembrane region" description="Helical" evidence="8">
    <location>
        <begin position="185"/>
        <end position="212"/>
    </location>
</feature>
<evidence type="ECO:0000256" key="5">
    <source>
        <dbReference type="ARBA" id="ARBA00022989"/>
    </source>
</evidence>
<keyword evidence="6 8" id="KW-0472">Membrane</keyword>
<feature type="transmembrane region" description="Helical" evidence="8">
    <location>
        <begin position="280"/>
        <end position="301"/>
    </location>
</feature>